<keyword evidence="4 5" id="KW-0472">Membrane</keyword>
<keyword evidence="3 5" id="KW-1133">Transmembrane helix</keyword>
<evidence type="ECO:0000313" key="8">
    <source>
        <dbReference type="Proteomes" id="UP000887222"/>
    </source>
</evidence>
<keyword evidence="8" id="KW-1185">Reference proteome</keyword>
<feature type="transmembrane region" description="Helical" evidence="5">
    <location>
        <begin position="21"/>
        <end position="39"/>
    </location>
</feature>
<dbReference type="Pfam" id="PF07690">
    <property type="entry name" value="MFS_1"/>
    <property type="match status" value="2"/>
</dbReference>
<evidence type="ECO:0000256" key="4">
    <source>
        <dbReference type="ARBA" id="ARBA00023136"/>
    </source>
</evidence>
<feature type="domain" description="Major facilitator superfamily (MFS) profile" evidence="6">
    <location>
        <begin position="214"/>
        <end position="387"/>
    </location>
</feature>
<dbReference type="RefSeq" id="WP_238482276.1">
    <property type="nucleotide sequence ID" value="NZ_BPMK01000002.1"/>
</dbReference>
<dbReference type="PROSITE" id="PS50850">
    <property type="entry name" value="MFS"/>
    <property type="match status" value="1"/>
</dbReference>
<evidence type="ECO:0000313" key="7">
    <source>
        <dbReference type="EMBL" id="GIZ50412.1"/>
    </source>
</evidence>
<protein>
    <submittedName>
        <fullName evidence="7">MFS transporter</fullName>
    </submittedName>
</protein>
<dbReference type="PANTHER" id="PTHR23514:SF13">
    <property type="entry name" value="INNER MEMBRANE PROTEIN YBJJ"/>
    <property type="match status" value="1"/>
</dbReference>
<dbReference type="CDD" id="cd17393">
    <property type="entry name" value="MFS_MosC_like"/>
    <property type="match status" value="1"/>
</dbReference>
<reference evidence="7 8" key="1">
    <citation type="journal article" date="2022" name="Int. J. Syst. Evol. Microbiol.">
        <title>Noviherbaspirillum aridicola sp. nov., isolated from an arid soil in Pakistan.</title>
        <authorList>
            <person name="Khan I.U."/>
            <person name="Saqib M."/>
            <person name="Amin A."/>
            <person name="Hussain F."/>
            <person name="Li L."/>
            <person name="Liu Y.H."/>
            <person name="Fang B.Z."/>
            <person name="Ahmed I."/>
            <person name="Li W.J."/>
        </authorList>
    </citation>
    <scope>NUCLEOTIDE SEQUENCE [LARGE SCALE GENOMIC DNA]</scope>
    <source>
        <strain evidence="7 8">NCCP-691</strain>
    </source>
</reference>
<feature type="transmembrane region" description="Helical" evidence="5">
    <location>
        <begin position="253"/>
        <end position="269"/>
    </location>
</feature>
<comment type="subcellular location">
    <subcellularLocation>
        <location evidence="1">Membrane</location>
        <topology evidence="1">Multi-pass membrane protein</topology>
    </subcellularLocation>
</comment>
<evidence type="ECO:0000256" key="2">
    <source>
        <dbReference type="ARBA" id="ARBA00022692"/>
    </source>
</evidence>
<feature type="transmembrane region" description="Helical" evidence="5">
    <location>
        <begin position="86"/>
        <end position="104"/>
    </location>
</feature>
<evidence type="ECO:0000259" key="6">
    <source>
        <dbReference type="PROSITE" id="PS50850"/>
    </source>
</evidence>
<sequence>MHTAQTANSFPSRLVVPNLRPYALPAVFALSGLIMGSWASRIPALRDGLQISHTLLSFVLLCGGLGALISYPLAARMMSGLGARRTVRAGAMGLCMVLVGIGMAPSVPLLMLAVLMLGVTGGCFGVGLNAMAARYEKAAGTSRMSMLHALGCSGSLCGALLGSALAGAGIPPSSHFLAIALPAAMLLWTASQMLQGGDQRETIERKAFALPRGPLALLGLLGFCGAMSENSIADWSGVFMKDHFGASEGVAPLSLSAFTVMMLVCRLFGDRLKERHGARRLVSFGAALSACGLFLAVFAPNAWLALAGFACSGLGLALLFPFIFSAAGQQGAMASASVATLCHVGGLVGPPVIGTIADVLGMQMAIGLIGMLSIIIALVASRSRMLA</sequence>
<dbReference type="Gene3D" id="1.20.1250.20">
    <property type="entry name" value="MFS general substrate transporter like domains"/>
    <property type="match status" value="2"/>
</dbReference>
<dbReference type="SUPFAM" id="SSF103473">
    <property type="entry name" value="MFS general substrate transporter"/>
    <property type="match status" value="1"/>
</dbReference>
<feature type="transmembrane region" description="Helical" evidence="5">
    <location>
        <begin position="305"/>
        <end position="324"/>
    </location>
</feature>
<feature type="transmembrane region" description="Helical" evidence="5">
    <location>
        <begin position="359"/>
        <end position="380"/>
    </location>
</feature>
<accession>A0ABQ4PZT4</accession>
<dbReference type="InterPro" id="IPR020846">
    <property type="entry name" value="MFS_dom"/>
</dbReference>
<dbReference type="InterPro" id="IPR011701">
    <property type="entry name" value="MFS"/>
</dbReference>
<evidence type="ECO:0000256" key="5">
    <source>
        <dbReference type="SAM" id="Phobius"/>
    </source>
</evidence>
<evidence type="ECO:0000256" key="3">
    <source>
        <dbReference type="ARBA" id="ARBA00022989"/>
    </source>
</evidence>
<keyword evidence="2 5" id="KW-0812">Transmembrane</keyword>
<feature type="transmembrane region" description="Helical" evidence="5">
    <location>
        <begin position="281"/>
        <end position="299"/>
    </location>
</feature>
<evidence type="ECO:0000256" key="1">
    <source>
        <dbReference type="ARBA" id="ARBA00004141"/>
    </source>
</evidence>
<dbReference type="InterPro" id="IPR036259">
    <property type="entry name" value="MFS_trans_sf"/>
</dbReference>
<gene>
    <name evidence="7" type="ORF">NCCP691_04260</name>
</gene>
<feature type="transmembrane region" description="Helical" evidence="5">
    <location>
        <begin position="331"/>
        <end position="353"/>
    </location>
</feature>
<feature type="transmembrane region" description="Helical" evidence="5">
    <location>
        <begin position="110"/>
        <end position="133"/>
    </location>
</feature>
<dbReference type="Proteomes" id="UP000887222">
    <property type="component" value="Unassembled WGS sequence"/>
</dbReference>
<feature type="transmembrane region" description="Helical" evidence="5">
    <location>
        <begin position="176"/>
        <end position="194"/>
    </location>
</feature>
<dbReference type="InterPro" id="IPR051788">
    <property type="entry name" value="MFS_Transporter"/>
</dbReference>
<organism evidence="7 8">
    <name type="scientific">Noviherbaspirillum aridicola</name>
    <dbReference type="NCBI Taxonomy" id="2849687"/>
    <lineage>
        <taxon>Bacteria</taxon>
        <taxon>Pseudomonadati</taxon>
        <taxon>Pseudomonadota</taxon>
        <taxon>Betaproteobacteria</taxon>
        <taxon>Burkholderiales</taxon>
        <taxon>Oxalobacteraceae</taxon>
        <taxon>Noviherbaspirillum</taxon>
    </lineage>
</organism>
<feature type="transmembrane region" description="Helical" evidence="5">
    <location>
        <begin position="145"/>
        <end position="170"/>
    </location>
</feature>
<dbReference type="PANTHER" id="PTHR23514">
    <property type="entry name" value="BYPASS OF STOP CODON PROTEIN 6"/>
    <property type="match status" value="1"/>
</dbReference>
<feature type="transmembrane region" description="Helical" evidence="5">
    <location>
        <begin position="215"/>
        <end position="233"/>
    </location>
</feature>
<name>A0ABQ4PZT4_9BURK</name>
<comment type="caution">
    <text evidence="7">The sequence shown here is derived from an EMBL/GenBank/DDBJ whole genome shotgun (WGS) entry which is preliminary data.</text>
</comment>
<dbReference type="EMBL" id="BPMK01000002">
    <property type="protein sequence ID" value="GIZ50412.1"/>
    <property type="molecule type" value="Genomic_DNA"/>
</dbReference>
<proteinExistence type="predicted"/>
<feature type="transmembrane region" description="Helical" evidence="5">
    <location>
        <begin position="51"/>
        <end position="74"/>
    </location>
</feature>